<dbReference type="OrthoDB" id="196134at2"/>
<dbReference type="RefSeq" id="WP_044618937.1">
    <property type="nucleotide sequence ID" value="NZ_CP007142.1"/>
</dbReference>
<keyword evidence="2" id="KW-0472">Membrane</keyword>
<reference evidence="3 4" key="1">
    <citation type="submission" date="2014-01" db="EMBL/GenBank/DDBJ databases">
        <title>Full genme sequencing of cellulolytic bacterium Gynuella sunshinyii YC6258T gen. nov., sp. nov.</title>
        <authorList>
            <person name="Khan H."/>
            <person name="Chung E.J."/>
            <person name="Chung Y.R."/>
        </authorList>
    </citation>
    <scope>NUCLEOTIDE SEQUENCE [LARGE SCALE GENOMIC DNA]</scope>
    <source>
        <strain evidence="3 4">YC6258</strain>
    </source>
</reference>
<protein>
    <submittedName>
        <fullName evidence="3">Uncharacterized protein</fullName>
    </submittedName>
</protein>
<keyword evidence="2" id="KW-1133">Transmembrane helix</keyword>
<accession>A0A0C5VCP0</accession>
<sequence>MVGVFFRLFAGTILDFSKRDNVFFWISQMAVVVSTIIGVYLATSEGLKSAVEFHSITSMEKKYYTLNALHQELTSNNDLMRQYVERFLNKDDKGQAVSHNGVGVLPELNLFVWDTMSNSSDTLDLPVDILRDANRYYLQLADITDSLKHSSGYETLRNGSALEQLTVEAREKLLSRIEQQLAEYQQRLKVFTNLGKY</sequence>
<gene>
    <name evidence="3" type="ORF">YC6258_05075</name>
</gene>
<dbReference type="EMBL" id="CP007142">
    <property type="protein sequence ID" value="AJQ97105.1"/>
    <property type="molecule type" value="Genomic_DNA"/>
</dbReference>
<keyword evidence="4" id="KW-1185">Reference proteome</keyword>
<organism evidence="3 4">
    <name type="scientific">Gynuella sunshinyii YC6258</name>
    <dbReference type="NCBI Taxonomy" id="1445510"/>
    <lineage>
        <taxon>Bacteria</taxon>
        <taxon>Pseudomonadati</taxon>
        <taxon>Pseudomonadota</taxon>
        <taxon>Gammaproteobacteria</taxon>
        <taxon>Oceanospirillales</taxon>
        <taxon>Saccharospirillaceae</taxon>
        <taxon>Gynuella</taxon>
    </lineage>
</organism>
<evidence type="ECO:0000313" key="4">
    <source>
        <dbReference type="Proteomes" id="UP000032266"/>
    </source>
</evidence>
<keyword evidence="1" id="KW-0175">Coiled coil</keyword>
<proteinExistence type="predicted"/>
<evidence type="ECO:0000313" key="3">
    <source>
        <dbReference type="EMBL" id="AJQ97105.1"/>
    </source>
</evidence>
<dbReference type="Proteomes" id="UP000032266">
    <property type="component" value="Chromosome"/>
</dbReference>
<evidence type="ECO:0000256" key="2">
    <source>
        <dbReference type="SAM" id="Phobius"/>
    </source>
</evidence>
<name>A0A0C5VCP0_9GAMM</name>
<dbReference type="AlphaFoldDB" id="A0A0C5VCP0"/>
<dbReference type="KEGG" id="gsn:YC6258_05075"/>
<keyword evidence="2" id="KW-0812">Transmembrane</keyword>
<evidence type="ECO:0000256" key="1">
    <source>
        <dbReference type="SAM" id="Coils"/>
    </source>
</evidence>
<dbReference type="STRING" id="1445510.YC6258_05075"/>
<feature type="coiled-coil region" evidence="1">
    <location>
        <begin position="167"/>
        <end position="194"/>
    </location>
</feature>
<feature type="transmembrane region" description="Helical" evidence="2">
    <location>
        <begin position="22"/>
        <end position="42"/>
    </location>
</feature>
<dbReference type="HOGENOM" id="CLU_107536_0_0_6"/>